<feature type="compositionally biased region" description="Basic and acidic residues" evidence="1">
    <location>
        <begin position="23"/>
        <end position="32"/>
    </location>
</feature>
<comment type="caution">
    <text evidence="2">The sequence shown here is derived from an EMBL/GenBank/DDBJ whole genome shotgun (WGS) entry which is preliminary data.</text>
</comment>
<dbReference type="GO" id="GO:0042729">
    <property type="term" value="C:DASH complex"/>
    <property type="evidence" value="ECO:0007669"/>
    <property type="project" value="InterPro"/>
</dbReference>
<evidence type="ECO:0000313" key="3">
    <source>
        <dbReference type="Proteomes" id="UP000716291"/>
    </source>
</evidence>
<dbReference type="AlphaFoldDB" id="A0A9P6XK22"/>
<reference evidence="2" key="1">
    <citation type="journal article" date="2020" name="Microb. Genom.">
        <title>Genetic diversity of clinical and environmental Mucorales isolates obtained from an investigation of mucormycosis cases among solid organ transplant recipients.</title>
        <authorList>
            <person name="Nguyen M.H."/>
            <person name="Kaul D."/>
            <person name="Muto C."/>
            <person name="Cheng S.J."/>
            <person name="Richter R.A."/>
            <person name="Bruno V.M."/>
            <person name="Liu G."/>
            <person name="Beyhan S."/>
            <person name="Sundermann A.J."/>
            <person name="Mounaud S."/>
            <person name="Pasculle A.W."/>
            <person name="Nierman W.C."/>
            <person name="Driscoll E."/>
            <person name="Cumbie R."/>
            <person name="Clancy C.J."/>
            <person name="Dupont C.L."/>
        </authorList>
    </citation>
    <scope>NUCLEOTIDE SEQUENCE</scope>
    <source>
        <strain evidence="2">GL11</strain>
    </source>
</reference>
<feature type="region of interest" description="Disordered" evidence="1">
    <location>
        <begin position="1"/>
        <end position="48"/>
    </location>
</feature>
<dbReference type="EMBL" id="JAANQT010000024">
    <property type="protein sequence ID" value="KAG1315761.1"/>
    <property type="molecule type" value="Genomic_DNA"/>
</dbReference>
<evidence type="ECO:0000256" key="1">
    <source>
        <dbReference type="SAM" id="MobiDB-lite"/>
    </source>
</evidence>
<gene>
    <name evidence="2" type="ORF">G6F64_000399</name>
</gene>
<keyword evidence="3" id="KW-1185">Reference proteome</keyword>
<dbReference type="GO" id="GO:0072686">
    <property type="term" value="C:mitotic spindle"/>
    <property type="evidence" value="ECO:0007669"/>
    <property type="project" value="InterPro"/>
</dbReference>
<name>A0A9P6XK22_RHIOR</name>
<protein>
    <recommendedName>
        <fullName evidence="4">Outer kinetochore protein DAD2</fullName>
    </recommendedName>
</protein>
<dbReference type="InterPro" id="IPR013963">
    <property type="entry name" value="DASH_Dad2"/>
</dbReference>
<dbReference type="Proteomes" id="UP000716291">
    <property type="component" value="Unassembled WGS sequence"/>
</dbReference>
<organism evidence="2 3">
    <name type="scientific">Rhizopus oryzae</name>
    <name type="common">Mucormycosis agent</name>
    <name type="synonym">Rhizopus arrhizus var. delemar</name>
    <dbReference type="NCBI Taxonomy" id="64495"/>
    <lineage>
        <taxon>Eukaryota</taxon>
        <taxon>Fungi</taxon>
        <taxon>Fungi incertae sedis</taxon>
        <taxon>Mucoromycota</taxon>
        <taxon>Mucoromycotina</taxon>
        <taxon>Mucoromycetes</taxon>
        <taxon>Mucorales</taxon>
        <taxon>Mucorineae</taxon>
        <taxon>Rhizopodaceae</taxon>
        <taxon>Rhizopus</taxon>
    </lineage>
</organism>
<dbReference type="OrthoDB" id="2222833at2759"/>
<evidence type="ECO:0008006" key="4">
    <source>
        <dbReference type="Google" id="ProtNLM"/>
    </source>
</evidence>
<proteinExistence type="predicted"/>
<dbReference type="GO" id="GO:0000278">
    <property type="term" value="P:mitotic cell cycle"/>
    <property type="evidence" value="ECO:0007669"/>
    <property type="project" value="InterPro"/>
</dbReference>
<dbReference type="Pfam" id="PF08654">
    <property type="entry name" value="DASH_Dad2"/>
    <property type="match status" value="1"/>
</dbReference>
<accession>A0A9P6XK22</accession>
<sequence>MDRTHKRSLSKSQHLANVRKKPKTQEVHKEVPDDNVDSPNVQPSAKSDLPVEKVIESEETTKLKNSSGHLVKYFTDLSEKMKMLADEAETASKSMRNWEYVFSTMKSVNMQNEKILPLVKFDLDNQSTS</sequence>
<evidence type="ECO:0000313" key="2">
    <source>
        <dbReference type="EMBL" id="KAG1315761.1"/>
    </source>
</evidence>